<dbReference type="Pfam" id="PF04055">
    <property type="entry name" value="Radical_SAM"/>
    <property type="match status" value="1"/>
</dbReference>
<keyword evidence="3" id="KW-0949">S-adenosyl-L-methionine</keyword>
<comment type="cofactor">
    <cofactor evidence="1">
        <name>[4Fe-4S] cluster</name>
        <dbReference type="ChEBI" id="CHEBI:49883"/>
    </cofactor>
</comment>
<dbReference type="InterPro" id="IPR039661">
    <property type="entry name" value="ELP3"/>
</dbReference>
<dbReference type="InterPro" id="IPR058240">
    <property type="entry name" value="rSAM_sf"/>
</dbReference>
<protein>
    <submittedName>
        <fullName evidence="8">TIGR01212 family radical SAM protein</fullName>
    </submittedName>
</protein>
<dbReference type="InterPro" id="IPR006638">
    <property type="entry name" value="Elp3/MiaA/NifB-like_rSAM"/>
</dbReference>
<feature type="domain" description="Radical SAM core" evidence="7">
    <location>
        <begin position="25"/>
        <end position="269"/>
    </location>
</feature>
<evidence type="ECO:0000256" key="4">
    <source>
        <dbReference type="ARBA" id="ARBA00022723"/>
    </source>
</evidence>
<dbReference type="EMBL" id="AP019736">
    <property type="protein sequence ID" value="BBL06758.1"/>
    <property type="molecule type" value="Genomic_DNA"/>
</dbReference>
<keyword evidence="5" id="KW-0408">Iron</keyword>
<dbReference type="InterPro" id="IPR032432">
    <property type="entry name" value="Radical_SAM_C"/>
</dbReference>
<organism evidence="8 9">
    <name type="scientific">Alistipes dispar</name>
    <dbReference type="NCBI Taxonomy" id="2585119"/>
    <lineage>
        <taxon>Bacteria</taxon>
        <taxon>Pseudomonadati</taxon>
        <taxon>Bacteroidota</taxon>
        <taxon>Bacteroidia</taxon>
        <taxon>Bacteroidales</taxon>
        <taxon>Rikenellaceae</taxon>
        <taxon>Alistipes</taxon>
    </lineage>
</organism>
<keyword evidence="9" id="KW-1185">Reference proteome</keyword>
<dbReference type="InterPro" id="IPR005911">
    <property type="entry name" value="YhcC-like"/>
</dbReference>
<dbReference type="Pfam" id="PF16199">
    <property type="entry name" value="Radical_SAM_C"/>
    <property type="match status" value="1"/>
</dbReference>
<sequence>MAQRTIYPWGDTRRFNSYAGYFRRLFGGRVQKLSVDAGFTCPNRDGTVGRGGCTFCDNGAFTPSYCGGGKNVARQIAEGIDFHRNRYRTAQRYLVYFQSYSNTYAPPGRLRALYGEALAHPDVAGIVVGTRPDCMDGATLDLLCDIARDRYVAVEYGIESTSDRTLRAVNRGHDFDCARRAVERTAARGLPVGAHFILGFPGETDEQLVGQTERINALPLTTVKFHQLQVFRGTPMAAEYDADPARFRFWEIGEYLDLIVEILRRLRPDLVVERFASEAPPRYHYGRNWGLVRNEQLWAMLEKRLEERNAYQGEIFIPLWHNR</sequence>
<evidence type="ECO:0000313" key="8">
    <source>
        <dbReference type="EMBL" id="BBL06758.1"/>
    </source>
</evidence>
<name>A0A4Y1X356_9BACT</name>
<dbReference type="Gene3D" id="3.30.750.200">
    <property type="match status" value="1"/>
</dbReference>
<evidence type="ECO:0000256" key="3">
    <source>
        <dbReference type="ARBA" id="ARBA00022691"/>
    </source>
</evidence>
<evidence type="ECO:0000256" key="2">
    <source>
        <dbReference type="ARBA" id="ARBA00022485"/>
    </source>
</evidence>
<dbReference type="PROSITE" id="PS51918">
    <property type="entry name" value="RADICAL_SAM"/>
    <property type="match status" value="1"/>
</dbReference>
<proteinExistence type="predicted"/>
<dbReference type="AlphaFoldDB" id="A0A4Y1X356"/>
<dbReference type="SUPFAM" id="SSF102114">
    <property type="entry name" value="Radical SAM enzymes"/>
    <property type="match status" value="1"/>
</dbReference>
<dbReference type="PANTHER" id="PTHR11135">
    <property type="entry name" value="HISTONE ACETYLTRANSFERASE-RELATED"/>
    <property type="match status" value="1"/>
</dbReference>
<dbReference type="SFLD" id="SFLDG01091">
    <property type="entry name" value="uncharacterized_CHP01210-like"/>
    <property type="match status" value="1"/>
</dbReference>
<dbReference type="InterPro" id="IPR007197">
    <property type="entry name" value="rSAM"/>
</dbReference>
<evidence type="ECO:0000256" key="1">
    <source>
        <dbReference type="ARBA" id="ARBA00001966"/>
    </source>
</evidence>
<dbReference type="SFLD" id="SFLDG01086">
    <property type="entry name" value="elongater_protein-like"/>
    <property type="match status" value="1"/>
</dbReference>
<evidence type="ECO:0000313" key="9">
    <source>
        <dbReference type="Proteomes" id="UP000319374"/>
    </source>
</evidence>
<evidence type="ECO:0000259" key="7">
    <source>
        <dbReference type="PROSITE" id="PS51918"/>
    </source>
</evidence>
<gene>
    <name evidence="8" type="ORF">A5CPEGH6_13960</name>
</gene>
<dbReference type="Proteomes" id="UP000319374">
    <property type="component" value="Chromosome"/>
</dbReference>
<dbReference type="SMART" id="SM00729">
    <property type="entry name" value="Elp3"/>
    <property type="match status" value="1"/>
</dbReference>
<dbReference type="SFLD" id="SFLDS00029">
    <property type="entry name" value="Radical_SAM"/>
    <property type="match status" value="1"/>
</dbReference>
<dbReference type="NCBIfam" id="TIGR01212">
    <property type="entry name" value="TIGR01212 family radical SAM protein"/>
    <property type="match status" value="1"/>
</dbReference>
<evidence type="ECO:0000256" key="6">
    <source>
        <dbReference type="ARBA" id="ARBA00023014"/>
    </source>
</evidence>
<dbReference type="GO" id="GO:0046872">
    <property type="term" value="F:metal ion binding"/>
    <property type="evidence" value="ECO:0007669"/>
    <property type="project" value="UniProtKB-KW"/>
</dbReference>
<dbReference type="PANTHER" id="PTHR11135:SF1">
    <property type="entry name" value="PROTEIN YHCC"/>
    <property type="match status" value="1"/>
</dbReference>
<keyword evidence="4" id="KW-0479">Metal-binding</keyword>
<keyword evidence="6" id="KW-0411">Iron-sulfur</keyword>
<keyword evidence="2" id="KW-0004">4Fe-4S</keyword>
<dbReference type="GO" id="GO:0051539">
    <property type="term" value="F:4 iron, 4 sulfur cluster binding"/>
    <property type="evidence" value="ECO:0007669"/>
    <property type="project" value="UniProtKB-KW"/>
</dbReference>
<accession>A0A4Y1X356</accession>
<evidence type="ECO:0000256" key="5">
    <source>
        <dbReference type="ARBA" id="ARBA00023004"/>
    </source>
</evidence>
<dbReference type="KEGG" id="ada:A5CPEGH6_13960"/>
<reference evidence="9" key="1">
    <citation type="submission" date="2019-06" db="EMBL/GenBank/DDBJ databases">
        <title>Alistipes onderdonkii subsp. vulgaris subsp. nov., Alistipes dispar sp. nov. and Alistipes communis sp. nov., isolated from human faeces, and creation of Alistipes onderdonkii subsp. onderdonkii subsp. nov.</title>
        <authorList>
            <person name="Sakamoto M."/>
            <person name="Ikeyama N."/>
            <person name="Ogata Y."/>
            <person name="Suda W."/>
            <person name="Iino T."/>
            <person name="Hattori M."/>
            <person name="Ohkuma M."/>
        </authorList>
    </citation>
    <scope>NUCLEOTIDE SEQUENCE [LARGE SCALE GENOMIC DNA]</scope>
    <source>
        <strain evidence="9">5CPEGH6</strain>
    </source>
</reference>
<dbReference type="GO" id="GO:0003824">
    <property type="term" value="F:catalytic activity"/>
    <property type="evidence" value="ECO:0007669"/>
    <property type="project" value="InterPro"/>
</dbReference>